<evidence type="ECO:0000313" key="1">
    <source>
        <dbReference type="EMBL" id="POF63579.1"/>
    </source>
</evidence>
<sequence>MDMIEPAAVVGLMEETKDRHYDPQRALVDAVAVFGTVQALLMEEASDAIARAQATGEALHEAMQRVQYWRSELDAVHAAAQSAHSAASSREARARQVECEANSVLHHWEGQLSMAIIERTNAQAAVSAASGRLMMAQNRAGSAQSALSSAQSALASCEADVSYDNQGHIVYPNCASYANAVYAAQSQLEHAQTEVFGAECALNGAHQALGHAQARENICTDCRNRGIHAVSIAGHAVRVGRQAVASANDVIRTARDIYPLVQEMDRLLDVMREHADACARQAQVGRNHVDIGTEQFHSIRARAGDNAHDATRADDRLMDKAALMQKFDTRTL</sequence>
<dbReference type="RefSeq" id="WP_110094433.1">
    <property type="nucleotide sequence ID" value="NZ_NKUE01000013.1"/>
</dbReference>
<keyword evidence="2" id="KW-1185">Reference proteome</keyword>
<name>A0A2S3W3Y2_9PROT</name>
<organism evidence="1 2">
    <name type="scientific">Novacetimonas maltaceti</name>
    <dbReference type="NCBI Taxonomy" id="1203393"/>
    <lineage>
        <taxon>Bacteria</taxon>
        <taxon>Pseudomonadati</taxon>
        <taxon>Pseudomonadota</taxon>
        <taxon>Alphaproteobacteria</taxon>
        <taxon>Acetobacterales</taxon>
        <taxon>Acetobacteraceae</taxon>
        <taxon>Novacetimonas</taxon>
    </lineage>
</organism>
<dbReference type="Proteomes" id="UP000237344">
    <property type="component" value="Unassembled WGS sequence"/>
</dbReference>
<dbReference type="Gene3D" id="1.20.120.330">
    <property type="entry name" value="Nucleotidyltransferases domain 2"/>
    <property type="match status" value="1"/>
</dbReference>
<comment type="caution">
    <text evidence="1">The sequence shown here is derived from an EMBL/GenBank/DDBJ whole genome shotgun (WGS) entry which is preliminary data.</text>
</comment>
<dbReference type="AlphaFoldDB" id="A0A2S3W3Y2"/>
<dbReference type="OrthoDB" id="9983588at2"/>
<reference evidence="1 2" key="1">
    <citation type="submission" date="2018-01" db="EMBL/GenBank/DDBJ databases">
        <title>Draft Genome Sequence of Komagataeibacter maltaceti LMG 1529, a Vinegar Producing Acetic Acid Bacterium Isolated from Malt Vinegar Brewery Acetifiers.</title>
        <authorList>
            <person name="Zhang Q."/>
            <person name="Hollensteiner J."/>
            <person name="Poehlein A."/>
            <person name="Daniel R."/>
        </authorList>
    </citation>
    <scope>NUCLEOTIDE SEQUENCE [LARGE SCALE GENOMIC DNA]</scope>
    <source>
        <strain evidence="1 2">LMG 1529</strain>
    </source>
</reference>
<gene>
    <name evidence="1" type="ORF">KMAL_07590</name>
</gene>
<evidence type="ECO:0000313" key="2">
    <source>
        <dbReference type="Proteomes" id="UP000237344"/>
    </source>
</evidence>
<accession>A0A2S3W3Y2</accession>
<protein>
    <submittedName>
        <fullName evidence="1">Uncharacterized protein</fullName>
    </submittedName>
</protein>
<dbReference type="EMBL" id="POTC01000006">
    <property type="protein sequence ID" value="POF63579.1"/>
    <property type="molecule type" value="Genomic_DNA"/>
</dbReference>
<proteinExistence type="predicted"/>